<reference evidence="2 3" key="1">
    <citation type="submission" date="2018-02" db="EMBL/GenBank/DDBJ databases">
        <title>The genomes of Aspergillus section Nigri reveals drivers in fungal speciation.</title>
        <authorList>
            <consortium name="DOE Joint Genome Institute"/>
            <person name="Vesth T.C."/>
            <person name="Nybo J."/>
            <person name="Theobald S."/>
            <person name="Brandl J."/>
            <person name="Frisvad J.C."/>
            <person name="Nielsen K.F."/>
            <person name="Lyhne E.K."/>
            <person name="Kogle M.E."/>
            <person name="Kuo A."/>
            <person name="Riley R."/>
            <person name="Clum A."/>
            <person name="Nolan M."/>
            <person name="Lipzen A."/>
            <person name="Salamov A."/>
            <person name="Henrissat B."/>
            <person name="Wiebenga A."/>
            <person name="De vries R.P."/>
            <person name="Grigoriev I.V."/>
            <person name="Mortensen U.H."/>
            <person name="Andersen M.R."/>
            <person name="Baker S.E."/>
        </authorList>
    </citation>
    <scope>NUCLEOTIDE SEQUENCE [LARGE SCALE GENOMIC DNA]</scope>
    <source>
        <strain evidence="2 3">CBS 707.79</strain>
    </source>
</reference>
<sequence>MKVYIAPDPSIVYDGPECTRLQLANPGVKIGCEDSRPATPTESQERLGDFNGGLHTDQTAHQQTAPHPPAHHAAASGPWQGLRTKNTTTVGKWMAPRRTSAREGSFGYDTHTPSCSSSRCYWACWINQASEPSGRRNTLERVNRELRPPPFPFSHLPCPVILERGNRLLTVNHQNH</sequence>
<accession>A0A319E2P9</accession>
<dbReference type="AlphaFoldDB" id="A0A319E2P9"/>
<evidence type="ECO:0000256" key="1">
    <source>
        <dbReference type="SAM" id="MobiDB-lite"/>
    </source>
</evidence>
<evidence type="ECO:0000313" key="2">
    <source>
        <dbReference type="EMBL" id="PYH94838.1"/>
    </source>
</evidence>
<organism evidence="2 3">
    <name type="scientific">Aspergillus ellipticus CBS 707.79</name>
    <dbReference type="NCBI Taxonomy" id="1448320"/>
    <lineage>
        <taxon>Eukaryota</taxon>
        <taxon>Fungi</taxon>
        <taxon>Dikarya</taxon>
        <taxon>Ascomycota</taxon>
        <taxon>Pezizomycotina</taxon>
        <taxon>Eurotiomycetes</taxon>
        <taxon>Eurotiomycetidae</taxon>
        <taxon>Eurotiales</taxon>
        <taxon>Aspergillaceae</taxon>
        <taxon>Aspergillus</taxon>
        <taxon>Aspergillus subgen. Circumdati</taxon>
    </lineage>
</organism>
<gene>
    <name evidence="2" type="ORF">BO71DRAFT_219472</name>
</gene>
<dbReference type="Proteomes" id="UP000247810">
    <property type="component" value="Unassembled WGS sequence"/>
</dbReference>
<dbReference type="VEuPathDB" id="FungiDB:BO71DRAFT_219472"/>
<evidence type="ECO:0000313" key="3">
    <source>
        <dbReference type="Proteomes" id="UP000247810"/>
    </source>
</evidence>
<keyword evidence="3" id="KW-1185">Reference proteome</keyword>
<name>A0A319E2P9_9EURO</name>
<dbReference type="EMBL" id="KZ825864">
    <property type="protein sequence ID" value="PYH94838.1"/>
    <property type="molecule type" value="Genomic_DNA"/>
</dbReference>
<protein>
    <submittedName>
        <fullName evidence="2">Uncharacterized protein</fullName>
    </submittedName>
</protein>
<proteinExistence type="predicted"/>
<feature type="compositionally biased region" description="Low complexity" evidence="1">
    <location>
        <begin position="59"/>
        <end position="75"/>
    </location>
</feature>
<feature type="region of interest" description="Disordered" evidence="1">
    <location>
        <begin position="31"/>
        <end position="84"/>
    </location>
</feature>